<feature type="domain" description="Resolvase/invertase-type recombinase catalytic" evidence="8">
    <location>
        <begin position="1"/>
        <end position="134"/>
    </location>
</feature>
<dbReference type="Gene3D" id="1.10.10.10">
    <property type="entry name" value="Winged helix-like DNA-binding domain superfamily/Winged helix DNA-binding domain"/>
    <property type="match status" value="1"/>
</dbReference>
<evidence type="ECO:0000313" key="9">
    <source>
        <dbReference type="EMBL" id="RDV11856.1"/>
    </source>
</evidence>
<dbReference type="InterPro" id="IPR036388">
    <property type="entry name" value="WH-like_DNA-bd_sf"/>
</dbReference>
<evidence type="ECO:0000256" key="7">
    <source>
        <dbReference type="PROSITE-ProRule" id="PRU10137"/>
    </source>
</evidence>
<dbReference type="InterPro" id="IPR006120">
    <property type="entry name" value="Resolvase_HTH_dom"/>
</dbReference>
<evidence type="ECO:0000256" key="5">
    <source>
        <dbReference type="ARBA" id="ARBA00023172"/>
    </source>
</evidence>
<dbReference type="GO" id="GO:0003677">
    <property type="term" value="F:DNA binding"/>
    <property type="evidence" value="ECO:0007669"/>
    <property type="project" value="UniProtKB-KW"/>
</dbReference>
<dbReference type="PANTHER" id="PTHR30461">
    <property type="entry name" value="DNA-INVERTASE FROM LAMBDOID PROPHAGE"/>
    <property type="match status" value="1"/>
</dbReference>
<dbReference type="SUPFAM" id="SSF53041">
    <property type="entry name" value="Resolvase-like"/>
    <property type="match status" value="1"/>
</dbReference>
<dbReference type="OrthoDB" id="9797501at2"/>
<evidence type="ECO:0000256" key="1">
    <source>
        <dbReference type="ARBA" id="ARBA00009913"/>
    </source>
</evidence>
<comment type="caution">
    <text evidence="9">The sequence shown here is derived from an EMBL/GenBank/DDBJ whole genome shotgun (WGS) entry which is preliminary data.</text>
</comment>
<dbReference type="RefSeq" id="WP_115568022.1">
    <property type="nucleotide sequence ID" value="NZ_QRGR01000037.1"/>
</dbReference>
<name>A0A3D8L3D3_9BACT</name>
<dbReference type="SMART" id="SM00857">
    <property type="entry name" value="Resolvase"/>
    <property type="match status" value="1"/>
</dbReference>
<dbReference type="FunFam" id="3.40.50.1390:FF:000001">
    <property type="entry name" value="DNA recombinase"/>
    <property type="match status" value="1"/>
</dbReference>
<protein>
    <submittedName>
        <fullName evidence="9">Recombinase family protein</fullName>
    </submittedName>
</protein>
<dbReference type="EMBL" id="QRGR01000037">
    <property type="protein sequence ID" value="RDV11856.1"/>
    <property type="molecule type" value="Genomic_DNA"/>
</dbReference>
<evidence type="ECO:0000256" key="4">
    <source>
        <dbReference type="ARBA" id="ARBA00023125"/>
    </source>
</evidence>
<dbReference type="AlphaFoldDB" id="A0A3D8L3D3"/>
<dbReference type="InterPro" id="IPR006118">
    <property type="entry name" value="Recombinase_CS"/>
</dbReference>
<evidence type="ECO:0000313" key="10">
    <source>
        <dbReference type="Proteomes" id="UP000256708"/>
    </source>
</evidence>
<reference evidence="10" key="1">
    <citation type="submission" date="2018-08" db="EMBL/GenBank/DDBJ databases">
        <authorList>
            <person name="Liu Z.-W."/>
            <person name="Du Z.-J."/>
        </authorList>
    </citation>
    <scope>NUCLEOTIDE SEQUENCE [LARGE SCALE GENOMIC DNA]</scope>
    <source>
        <strain evidence="10">H4X</strain>
    </source>
</reference>
<dbReference type="PANTHER" id="PTHR30461:SF2">
    <property type="entry name" value="SERINE RECOMBINASE PINE-RELATED"/>
    <property type="match status" value="1"/>
</dbReference>
<dbReference type="Gene3D" id="3.40.50.1390">
    <property type="entry name" value="Resolvase, N-terminal catalytic domain"/>
    <property type="match status" value="1"/>
</dbReference>
<dbReference type="InterPro" id="IPR036162">
    <property type="entry name" value="Resolvase-like_N_sf"/>
</dbReference>
<dbReference type="InterPro" id="IPR006119">
    <property type="entry name" value="Resolv_N"/>
</dbReference>
<dbReference type="PROSITE" id="PS51736">
    <property type="entry name" value="RECOMBINASES_3"/>
    <property type="match status" value="1"/>
</dbReference>
<feature type="active site" description="O-(5'-phospho-DNA)-serine intermediate" evidence="6 7">
    <location>
        <position position="9"/>
    </location>
</feature>
<keyword evidence="10" id="KW-1185">Reference proteome</keyword>
<evidence type="ECO:0000256" key="3">
    <source>
        <dbReference type="ARBA" id="ARBA00023100"/>
    </source>
</evidence>
<proteinExistence type="inferred from homology"/>
<accession>A0A3D8L3D3</accession>
<dbReference type="Pfam" id="PF00239">
    <property type="entry name" value="Resolvase"/>
    <property type="match status" value="1"/>
</dbReference>
<evidence type="ECO:0000256" key="6">
    <source>
        <dbReference type="PIRSR" id="PIRSR606118-50"/>
    </source>
</evidence>
<evidence type="ECO:0000256" key="2">
    <source>
        <dbReference type="ARBA" id="ARBA00022908"/>
    </source>
</evidence>
<comment type="similarity">
    <text evidence="1">Belongs to the site-specific recombinase resolvase family.</text>
</comment>
<dbReference type="PROSITE" id="PS00398">
    <property type="entry name" value="RECOMBINASES_2"/>
    <property type="match status" value="1"/>
</dbReference>
<gene>
    <name evidence="9" type="ORF">DXT99_23410</name>
</gene>
<dbReference type="GO" id="GO:0000150">
    <property type="term" value="F:DNA strand exchange activity"/>
    <property type="evidence" value="ECO:0007669"/>
    <property type="project" value="UniProtKB-KW"/>
</dbReference>
<dbReference type="CDD" id="cd03768">
    <property type="entry name" value="SR_ResInv"/>
    <property type="match status" value="1"/>
</dbReference>
<keyword evidence="2" id="KW-0229">DNA integration</keyword>
<dbReference type="InterPro" id="IPR050639">
    <property type="entry name" value="SSR_resolvase"/>
</dbReference>
<organism evidence="9 10">
    <name type="scientific">Pontibacter diazotrophicus</name>
    <dbReference type="NCBI Taxonomy" id="1400979"/>
    <lineage>
        <taxon>Bacteria</taxon>
        <taxon>Pseudomonadati</taxon>
        <taxon>Bacteroidota</taxon>
        <taxon>Cytophagia</taxon>
        <taxon>Cytophagales</taxon>
        <taxon>Hymenobacteraceae</taxon>
        <taxon>Pontibacter</taxon>
    </lineage>
</organism>
<keyword evidence="3" id="KW-0230">DNA invertase</keyword>
<dbReference type="Proteomes" id="UP000256708">
    <property type="component" value="Unassembled WGS sequence"/>
</dbReference>
<sequence>MLIGYARVSTVEQNLALQQDALQQAGCQKIISDTISGTRSERPGLTRLKEQLREGDTLVIWRLDRLGRSLQDLINWAQYLEANGIALKSLQEAIDTSTPAGKLVFHMFGALAEFERNLIKERTEAGLAAARARGRKGGRPRSLGKDKRKLVVQLYNSKAHTLKQIQDLMNISKQTIYNIVEEETGRAAG</sequence>
<dbReference type="PROSITE" id="PS00397">
    <property type="entry name" value="RECOMBINASES_1"/>
    <property type="match status" value="1"/>
</dbReference>
<dbReference type="Pfam" id="PF02796">
    <property type="entry name" value="HTH_7"/>
    <property type="match status" value="1"/>
</dbReference>
<dbReference type="GO" id="GO:0015074">
    <property type="term" value="P:DNA integration"/>
    <property type="evidence" value="ECO:0007669"/>
    <property type="project" value="UniProtKB-KW"/>
</dbReference>
<evidence type="ECO:0000259" key="8">
    <source>
        <dbReference type="PROSITE" id="PS51736"/>
    </source>
</evidence>
<keyword evidence="4" id="KW-0238">DNA-binding</keyword>
<keyword evidence="5" id="KW-0233">DNA recombination</keyword>